<sequence length="201" mass="21753">MNTNKKYIIPFIVVAIASSISSCNANQASQNLDQTATAATTTPTNSPSSQIPSMAQLRAKSSVEQPFSTEPFTENTALSTSQAATDKTINITLYTSDSECQELIPNTVSVPASEPATGIVSKIIEQQDTGDFNLSGYRVSVKNRIATVDLRISPDSKRQLVSLSQCEQFALFGSLRKSLTSNAQLNIKNVRFTERGKKIIL</sequence>
<organism evidence="3 4">
    <name type="scientific">Hassallia byssoidea VB512170</name>
    <dbReference type="NCBI Taxonomy" id="1304833"/>
    <lineage>
        <taxon>Bacteria</taxon>
        <taxon>Bacillati</taxon>
        <taxon>Cyanobacteriota</taxon>
        <taxon>Cyanophyceae</taxon>
        <taxon>Nostocales</taxon>
        <taxon>Tolypothrichaceae</taxon>
        <taxon>Hassallia</taxon>
    </lineage>
</organism>
<feature type="compositionally biased region" description="Low complexity" evidence="1">
    <location>
        <begin position="34"/>
        <end position="44"/>
    </location>
</feature>
<evidence type="ECO:0000313" key="4">
    <source>
        <dbReference type="Proteomes" id="UP000031549"/>
    </source>
</evidence>
<reference evidence="3 4" key="1">
    <citation type="journal article" date="2015" name="Genome Announc.">
        <title>Draft Genome Sequence of Cyanobacterium Hassallia byssoidea Strain VB512170, Isolated from Monuments in India.</title>
        <authorList>
            <person name="Singh D."/>
            <person name="Chandrababunaidu M.M."/>
            <person name="Panda A."/>
            <person name="Sen D."/>
            <person name="Bhattacharyya S."/>
            <person name="Adhikary S.P."/>
            <person name="Tripathy S."/>
        </authorList>
    </citation>
    <scope>NUCLEOTIDE SEQUENCE [LARGE SCALE GENOMIC DNA]</scope>
    <source>
        <strain evidence="3 4">VB512170</strain>
    </source>
</reference>
<accession>A0A846HBY3</accession>
<proteinExistence type="predicted"/>
<protein>
    <submittedName>
        <fullName evidence="3">Sporulation/spore germination protein</fullName>
    </submittedName>
</protein>
<evidence type="ECO:0000256" key="1">
    <source>
        <dbReference type="SAM" id="MobiDB-lite"/>
    </source>
</evidence>
<comment type="caution">
    <text evidence="3">The sequence shown here is derived from an EMBL/GenBank/DDBJ whole genome shotgun (WGS) entry which is preliminary data.</text>
</comment>
<gene>
    <name evidence="3" type="ORF">PI95_018805</name>
</gene>
<feature type="region of interest" description="Disordered" evidence="1">
    <location>
        <begin position="34"/>
        <end position="56"/>
    </location>
</feature>
<feature type="chain" id="PRO_5032453186" evidence="2">
    <location>
        <begin position="26"/>
        <end position="201"/>
    </location>
</feature>
<name>A0A846HBY3_9CYAN</name>
<dbReference type="EMBL" id="JTCM02000044">
    <property type="protein sequence ID" value="NEU74553.1"/>
    <property type="molecule type" value="Genomic_DNA"/>
</dbReference>
<dbReference type="Proteomes" id="UP000031549">
    <property type="component" value="Unassembled WGS sequence"/>
</dbReference>
<keyword evidence="2" id="KW-0732">Signal</keyword>
<dbReference type="AlphaFoldDB" id="A0A846HBY3"/>
<dbReference type="PROSITE" id="PS51257">
    <property type="entry name" value="PROKAR_LIPOPROTEIN"/>
    <property type="match status" value="1"/>
</dbReference>
<keyword evidence="4" id="KW-1185">Reference proteome</keyword>
<evidence type="ECO:0000313" key="3">
    <source>
        <dbReference type="EMBL" id="NEU74553.1"/>
    </source>
</evidence>
<evidence type="ECO:0000256" key="2">
    <source>
        <dbReference type="SAM" id="SignalP"/>
    </source>
</evidence>
<feature type="signal peptide" evidence="2">
    <location>
        <begin position="1"/>
        <end position="25"/>
    </location>
</feature>